<protein>
    <submittedName>
        <fullName evidence="1">Uncharacterized protein</fullName>
    </submittedName>
</protein>
<dbReference type="Proteomes" id="UP000004508">
    <property type="component" value="Unassembled WGS sequence"/>
</dbReference>
<gene>
    <name evidence="1" type="ORF">Krac_1681</name>
</gene>
<keyword evidence="2" id="KW-1185">Reference proteome</keyword>
<name>D6U2Q7_KTERA</name>
<evidence type="ECO:0000313" key="1">
    <source>
        <dbReference type="EMBL" id="EFH81021.1"/>
    </source>
</evidence>
<comment type="caution">
    <text evidence="1">The sequence shown here is derived from an EMBL/GenBank/DDBJ whole genome shotgun (WGS) entry which is preliminary data.</text>
</comment>
<dbReference type="InParanoid" id="D6U2Q7"/>
<evidence type="ECO:0000313" key="2">
    <source>
        <dbReference type="Proteomes" id="UP000004508"/>
    </source>
</evidence>
<proteinExistence type="predicted"/>
<dbReference type="EMBL" id="ADVG01000004">
    <property type="protein sequence ID" value="EFH81021.1"/>
    <property type="molecule type" value="Genomic_DNA"/>
</dbReference>
<dbReference type="STRING" id="485913.Krac_1681"/>
<sequence>MHEEEVLRDPHSSKVYWALPALIRLREFLLELQQFQKKAFTWICSNCGRT</sequence>
<accession>D6U2Q7</accession>
<organism evidence="1 2">
    <name type="scientific">Ktedonobacter racemifer DSM 44963</name>
    <dbReference type="NCBI Taxonomy" id="485913"/>
    <lineage>
        <taxon>Bacteria</taxon>
        <taxon>Bacillati</taxon>
        <taxon>Chloroflexota</taxon>
        <taxon>Ktedonobacteria</taxon>
        <taxon>Ktedonobacterales</taxon>
        <taxon>Ktedonobacteraceae</taxon>
        <taxon>Ktedonobacter</taxon>
    </lineage>
</organism>
<dbReference type="AlphaFoldDB" id="D6U2Q7"/>
<reference evidence="1 2" key="1">
    <citation type="journal article" date="2011" name="Stand. Genomic Sci.">
        <title>Non-contiguous finished genome sequence and contextual data of the filamentous soil bacterium Ktedonobacter racemifer type strain (SOSP1-21).</title>
        <authorList>
            <person name="Chang Y.J."/>
            <person name="Land M."/>
            <person name="Hauser L."/>
            <person name="Chertkov O."/>
            <person name="Del Rio T.G."/>
            <person name="Nolan M."/>
            <person name="Copeland A."/>
            <person name="Tice H."/>
            <person name="Cheng J.F."/>
            <person name="Lucas S."/>
            <person name="Han C."/>
            <person name="Goodwin L."/>
            <person name="Pitluck S."/>
            <person name="Ivanova N."/>
            <person name="Ovchinikova G."/>
            <person name="Pati A."/>
            <person name="Chen A."/>
            <person name="Palaniappan K."/>
            <person name="Mavromatis K."/>
            <person name="Liolios K."/>
            <person name="Brettin T."/>
            <person name="Fiebig A."/>
            <person name="Rohde M."/>
            <person name="Abt B."/>
            <person name="Goker M."/>
            <person name="Detter J.C."/>
            <person name="Woyke T."/>
            <person name="Bristow J."/>
            <person name="Eisen J.A."/>
            <person name="Markowitz V."/>
            <person name="Hugenholtz P."/>
            <person name="Kyrpides N.C."/>
            <person name="Klenk H.P."/>
            <person name="Lapidus A."/>
        </authorList>
    </citation>
    <scope>NUCLEOTIDE SEQUENCE [LARGE SCALE GENOMIC DNA]</scope>
    <source>
        <strain evidence="2">DSM 44963</strain>
    </source>
</reference>